<dbReference type="Proteomes" id="UP001597097">
    <property type="component" value="Unassembled WGS sequence"/>
</dbReference>
<accession>A0ABW4GRD7</accession>
<comment type="caution">
    <text evidence="1">The sequence shown here is derived from an EMBL/GenBank/DDBJ whole genome shotgun (WGS) entry which is preliminary data.</text>
</comment>
<gene>
    <name evidence="1" type="ORF">ACFSJ0_48835</name>
</gene>
<organism evidence="1 2">
    <name type="scientific">Nonomuraea guangzhouensis</name>
    <dbReference type="NCBI Taxonomy" id="1291555"/>
    <lineage>
        <taxon>Bacteria</taxon>
        <taxon>Bacillati</taxon>
        <taxon>Actinomycetota</taxon>
        <taxon>Actinomycetes</taxon>
        <taxon>Streptosporangiales</taxon>
        <taxon>Streptosporangiaceae</taxon>
        <taxon>Nonomuraea</taxon>
    </lineage>
</organism>
<evidence type="ECO:0000313" key="2">
    <source>
        <dbReference type="Proteomes" id="UP001597097"/>
    </source>
</evidence>
<reference evidence="2" key="1">
    <citation type="journal article" date="2019" name="Int. J. Syst. Evol. Microbiol.">
        <title>The Global Catalogue of Microorganisms (GCM) 10K type strain sequencing project: providing services to taxonomists for standard genome sequencing and annotation.</title>
        <authorList>
            <consortium name="The Broad Institute Genomics Platform"/>
            <consortium name="The Broad Institute Genome Sequencing Center for Infectious Disease"/>
            <person name="Wu L."/>
            <person name="Ma J."/>
        </authorList>
    </citation>
    <scope>NUCLEOTIDE SEQUENCE [LARGE SCALE GENOMIC DNA]</scope>
    <source>
        <strain evidence="2">CGMCC 1.15399</strain>
    </source>
</reference>
<dbReference type="EMBL" id="JBHUCM010000045">
    <property type="protein sequence ID" value="MFD1545024.1"/>
    <property type="molecule type" value="Genomic_DNA"/>
</dbReference>
<sequence>MDFLLLMPHNCRVVLEVDGSHHFATANRPDRHKYAAQMRGDRDLKLAGYKVFKFGTAELENRTAASPLLEEFFTDLFQRFHVHAV</sequence>
<keyword evidence="2" id="KW-1185">Reference proteome</keyword>
<evidence type="ECO:0000313" key="1">
    <source>
        <dbReference type="EMBL" id="MFD1545024.1"/>
    </source>
</evidence>
<protein>
    <recommendedName>
        <fullName evidence="3">DUF559 domain-containing protein</fullName>
    </recommendedName>
</protein>
<dbReference type="RefSeq" id="WP_219529093.1">
    <property type="nucleotide sequence ID" value="NZ_JAHKRM010000005.1"/>
</dbReference>
<name>A0ABW4GRD7_9ACTN</name>
<evidence type="ECO:0008006" key="3">
    <source>
        <dbReference type="Google" id="ProtNLM"/>
    </source>
</evidence>
<proteinExistence type="predicted"/>